<dbReference type="Gene3D" id="3.40.50.720">
    <property type="entry name" value="NAD(P)-binding Rossmann-like Domain"/>
    <property type="match status" value="1"/>
</dbReference>
<evidence type="ECO:0000313" key="13">
    <source>
        <dbReference type="EMBL" id="BBO84136.1"/>
    </source>
</evidence>
<protein>
    <recommendedName>
        <fullName evidence="4 9">2-dehydropantoate 2-reductase</fullName>
        <ecNumber evidence="3 9">1.1.1.169</ecNumber>
    </recommendedName>
    <alternativeName>
        <fullName evidence="7 9">Ketopantoate reductase</fullName>
    </alternativeName>
</protein>
<evidence type="ECO:0000256" key="1">
    <source>
        <dbReference type="ARBA" id="ARBA00004994"/>
    </source>
</evidence>
<evidence type="ECO:0000259" key="12">
    <source>
        <dbReference type="Pfam" id="PF08546"/>
    </source>
</evidence>
<evidence type="ECO:0000256" key="4">
    <source>
        <dbReference type="ARBA" id="ARBA00019465"/>
    </source>
</evidence>
<feature type="domain" description="Ketopantoate reductase C-terminal" evidence="12">
    <location>
        <begin position="177"/>
        <end position="299"/>
    </location>
</feature>
<evidence type="ECO:0000313" key="14">
    <source>
        <dbReference type="Proteomes" id="UP000425960"/>
    </source>
</evidence>
<reference evidence="13 14" key="1">
    <citation type="submission" date="2019-11" db="EMBL/GenBank/DDBJ databases">
        <title>Comparative genomics of hydrocarbon-degrading Desulfosarcina strains.</title>
        <authorList>
            <person name="Watanabe M."/>
            <person name="Kojima H."/>
            <person name="Fukui M."/>
        </authorList>
    </citation>
    <scope>NUCLEOTIDE SEQUENCE [LARGE SCALE GENOMIC DNA]</scope>
    <source>
        <strain evidence="13 14">28bB2T</strain>
    </source>
</reference>
<accession>A0A5K7ZVF9</accession>
<feature type="chain" id="PRO_5024291611" description="2-dehydropantoate 2-reductase" evidence="10">
    <location>
        <begin position="23"/>
        <end position="303"/>
    </location>
</feature>
<name>A0A5K7ZVF9_9BACT</name>
<dbReference type="Gene3D" id="1.10.1040.10">
    <property type="entry name" value="N-(1-d-carboxylethyl)-l-norvaline Dehydrogenase, domain 2"/>
    <property type="match status" value="1"/>
</dbReference>
<evidence type="ECO:0000256" key="8">
    <source>
        <dbReference type="ARBA" id="ARBA00048793"/>
    </source>
</evidence>
<gene>
    <name evidence="13" type="primary">panE</name>
    <name evidence="13" type="ORF">DSCO28_47020</name>
</gene>
<dbReference type="GO" id="GO:0015940">
    <property type="term" value="P:pantothenate biosynthetic process"/>
    <property type="evidence" value="ECO:0007669"/>
    <property type="project" value="UniProtKB-UniPathway"/>
</dbReference>
<dbReference type="InterPro" id="IPR050838">
    <property type="entry name" value="Ketopantoate_reductase"/>
</dbReference>
<keyword evidence="10" id="KW-0732">Signal</keyword>
<dbReference type="PANTHER" id="PTHR43765:SF2">
    <property type="entry name" value="2-DEHYDROPANTOATE 2-REDUCTASE"/>
    <property type="match status" value="1"/>
</dbReference>
<feature type="domain" description="Ketopantoate reductase N-terminal" evidence="11">
    <location>
        <begin position="3"/>
        <end position="150"/>
    </location>
</feature>
<dbReference type="SUPFAM" id="SSF48179">
    <property type="entry name" value="6-phosphogluconate dehydrogenase C-terminal domain-like"/>
    <property type="match status" value="1"/>
</dbReference>
<keyword evidence="6 9" id="KW-0560">Oxidoreductase</keyword>
<dbReference type="EC" id="1.1.1.169" evidence="3 9"/>
<sequence>MKIAMIGAGAMGSLFGALLAEAGETVTLLDICTDHVNAVNANGLVIEKQNQRRTVQLPATTDPQHIGPVDLAVVFVKSAHTAAAAQTAADLAGSSGLVLTLQNGMGNTEVLAESVDPSRIIAGTTANGATFLEPGTIRHAGSGETVIGAWMSTETARAATLADTFNRAGIVTRVVDDVRAVLWAKLFINIGINAITALTGIKNGQLLDRPETRQLAREAVEEAIAVARAKGIAIDGDPVEKVFQIAAATGPNRSSMGQDVDHRRLTEISAINGFIVRMAEAVGVPTPVNRTLSALVETLQGHY</sequence>
<dbReference type="GO" id="GO:0050661">
    <property type="term" value="F:NADP binding"/>
    <property type="evidence" value="ECO:0007669"/>
    <property type="project" value="TreeGrafter"/>
</dbReference>
<dbReference type="NCBIfam" id="TIGR00745">
    <property type="entry name" value="apbA_panE"/>
    <property type="match status" value="1"/>
</dbReference>
<dbReference type="EMBL" id="AP021876">
    <property type="protein sequence ID" value="BBO84136.1"/>
    <property type="molecule type" value="Genomic_DNA"/>
</dbReference>
<dbReference type="GO" id="GO:0005737">
    <property type="term" value="C:cytoplasm"/>
    <property type="evidence" value="ECO:0007669"/>
    <property type="project" value="TreeGrafter"/>
</dbReference>
<comment type="similarity">
    <text evidence="2 9">Belongs to the ketopantoate reductase family.</text>
</comment>
<comment type="catalytic activity">
    <reaction evidence="8 9">
        <text>(R)-pantoate + NADP(+) = 2-dehydropantoate + NADPH + H(+)</text>
        <dbReference type="Rhea" id="RHEA:16233"/>
        <dbReference type="ChEBI" id="CHEBI:11561"/>
        <dbReference type="ChEBI" id="CHEBI:15378"/>
        <dbReference type="ChEBI" id="CHEBI:15980"/>
        <dbReference type="ChEBI" id="CHEBI:57783"/>
        <dbReference type="ChEBI" id="CHEBI:58349"/>
        <dbReference type="EC" id="1.1.1.169"/>
    </reaction>
</comment>
<dbReference type="FunFam" id="1.10.1040.10:FF:000017">
    <property type="entry name" value="2-dehydropantoate 2-reductase"/>
    <property type="match status" value="1"/>
</dbReference>
<dbReference type="SUPFAM" id="SSF51735">
    <property type="entry name" value="NAD(P)-binding Rossmann-fold domains"/>
    <property type="match status" value="1"/>
</dbReference>
<comment type="function">
    <text evidence="9">Catalyzes the NADPH-dependent reduction of ketopantoate into pantoic acid.</text>
</comment>
<dbReference type="GO" id="GO:0008677">
    <property type="term" value="F:2-dehydropantoate 2-reductase activity"/>
    <property type="evidence" value="ECO:0007669"/>
    <property type="project" value="UniProtKB-EC"/>
</dbReference>
<feature type="signal peptide" evidence="10">
    <location>
        <begin position="1"/>
        <end position="22"/>
    </location>
</feature>
<dbReference type="InterPro" id="IPR008927">
    <property type="entry name" value="6-PGluconate_DH-like_C_sf"/>
</dbReference>
<evidence type="ECO:0000256" key="10">
    <source>
        <dbReference type="SAM" id="SignalP"/>
    </source>
</evidence>
<evidence type="ECO:0000256" key="5">
    <source>
        <dbReference type="ARBA" id="ARBA00022857"/>
    </source>
</evidence>
<dbReference type="AlphaFoldDB" id="A0A5K7ZVF9"/>
<evidence type="ECO:0000256" key="2">
    <source>
        <dbReference type="ARBA" id="ARBA00007870"/>
    </source>
</evidence>
<comment type="pathway">
    <text evidence="1 9">Cofactor biosynthesis; (R)-pantothenate biosynthesis; (R)-pantoate from 3-methyl-2-oxobutanoate: step 2/2.</text>
</comment>
<evidence type="ECO:0000256" key="7">
    <source>
        <dbReference type="ARBA" id="ARBA00032024"/>
    </source>
</evidence>
<dbReference type="InterPro" id="IPR003710">
    <property type="entry name" value="ApbA"/>
</dbReference>
<dbReference type="InterPro" id="IPR013752">
    <property type="entry name" value="KPA_reductase"/>
</dbReference>
<dbReference type="InterPro" id="IPR036291">
    <property type="entry name" value="NAD(P)-bd_dom_sf"/>
</dbReference>
<dbReference type="Pfam" id="PF08546">
    <property type="entry name" value="ApbA_C"/>
    <property type="match status" value="1"/>
</dbReference>
<evidence type="ECO:0000256" key="6">
    <source>
        <dbReference type="ARBA" id="ARBA00023002"/>
    </source>
</evidence>
<evidence type="ECO:0000259" key="11">
    <source>
        <dbReference type="Pfam" id="PF02558"/>
    </source>
</evidence>
<dbReference type="Pfam" id="PF02558">
    <property type="entry name" value="ApbA"/>
    <property type="match status" value="1"/>
</dbReference>
<evidence type="ECO:0000256" key="3">
    <source>
        <dbReference type="ARBA" id="ARBA00013014"/>
    </source>
</evidence>
<dbReference type="InterPro" id="IPR013332">
    <property type="entry name" value="KPR_N"/>
</dbReference>
<keyword evidence="5 9" id="KW-0521">NADP</keyword>
<organism evidence="13 14">
    <name type="scientific">Desulfosarcina ovata subsp. sediminis</name>
    <dbReference type="NCBI Taxonomy" id="885957"/>
    <lineage>
        <taxon>Bacteria</taxon>
        <taxon>Pseudomonadati</taxon>
        <taxon>Thermodesulfobacteriota</taxon>
        <taxon>Desulfobacteria</taxon>
        <taxon>Desulfobacterales</taxon>
        <taxon>Desulfosarcinaceae</taxon>
        <taxon>Desulfosarcina</taxon>
    </lineage>
</organism>
<dbReference type="Proteomes" id="UP000425960">
    <property type="component" value="Chromosome"/>
</dbReference>
<evidence type="ECO:0000256" key="9">
    <source>
        <dbReference type="RuleBase" id="RU362068"/>
    </source>
</evidence>
<dbReference type="KEGG" id="dov:DSCO28_47020"/>
<dbReference type="RefSeq" id="WP_155324155.1">
    <property type="nucleotide sequence ID" value="NZ_AP021876.1"/>
</dbReference>
<dbReference type="InterPro" id="IPR013328">
    <property type="entry name" value="6PGD_dom2"/>
</dbReference>
<proteinExistence type="inferred from homology"/>
<dbReference type="UniPathway" id="UPA00028">
    <property type="reaction ID" value="UER00004"/>
</dbReference>
<dbReference type="PANTHER" id="PTHR43765">
    <property type="entry name" value="2-DEHYDROPANTOATE 2-REDUCTASE-RELATED"/>
    <property type="match status" value="1"/>
</dbReference>
<keyword evidence="9" id="KW-0566">Pantothenate biosynthesis</keyword>